<dbReference type="PROSITE" id="PS50088">
    <property type="entry name" value="ANK_REPEAT"/>
    <property type="match status" value="3"/>
</dbReference>
<dbReference type="InterPro" id="IPR002110">
    <property type="entry name" value="Ankyrin_rpt"/>
</dbReference>
<proteinExistence type="predicted"/>
<evidence type="ECO:0000313" key="5">
    <source>
        <dbReference type="EMBL" id="CAL4139125.1"/>
    </source>
</evidence>
<reference evidence="5 6" key="1">
    <citation type="submission" date="2024-05" db="EMBL/GenBank/DDBJ databases">
        <authorList>
            <person name="Wallberg A."/>
        </authorList>
    </citation>
    <scope>NUCLEOTIDE SEQUENCE [LARGE SCALE GENOMIC DNA]</scope>
</reference>
<evidence type="ECO:0000256" key="4">
    <source>
        <dbReference type="SAM" id="Coils"/>
    </source>
</evidence>
<feature type="repeat" description="ANK" evidence="3">
    <location>
        <begin position="134"/>
        <end position="166"/>
    </location>
</feature>
<dbReference type="EMBL" id="CAXKWB010031117">
    <property type="protein sequence ID" value="CAL4139125.1"/>
    <property type="molecule type" value="Genomic_DNA"/>
</dbReference>
<evidence type="ECO:0000256" key="3">
    <source>
        <dbReference type="PROSITE-ProRule" id="PRU00023"/>
    </source>
</evidence>
<feature type="repeat" description="ANK" evidence="3">
    <location>
        <begin position="202"/>
        <end position="234"/>
    </location>
</feature>
<dbReference type="PROSITE" id="PS50297">
    <property type="entry name" value="ANK_REP_REGION"/>
    <property type="match status" value="3"/>
</dbReference>
<dbReference type="PANTHER" id="PTHR24171">
    <property type="entry name" value="ANKYRIN REPEAT DOMAIN-CONTAINING PROTEIN 39-RELATED"/>
    <property type="match status" value="1"/>
</dbReference>
<keyword evidence="2 3" id="KW-0040">ANK repeat</keyword>
<comment type="caution">
    <text evidence="5">The sequence shown here is derived from an EMBL/GenBank/DDBJ whole genome shotgun (WGS) entry which is preliminary data.</text>
</comment>
<evidence type="ECO:0000256" key="2">
    <source>
        <dbReference type="ARBA" id="ARBA00023043"/>
    </source>
</evidence>
<keyword evidence="1" id="KW-0677">Repeat</keyword>
<dbReference type="Gene3D" id="1.25.40.20">
    <property type="entry name" value="Ankyrin repeat-containing domain"/>
    <property type="match status" value="2"/>
</dbReference>
<dbReference type="AlphaFoldDB" id="A0AAV2RU37"/>
<dbReference type="PANTHER" id="PTHR24171:SF9">
    <property type="entry name" value="ANKYRIN REPEAT DOMAIN-CONTAINING PROTEIN 39"/>
    <property type="match status" value="1"/>
</dbReference>
<sequence length="276" mass="30295">LKSEINGLKIEAEKKDKEASEKLRRETNRLKIEADEKEKKANEKLQSEINGLKMEAEKKDKEASEKDLVKWVEEEDVAAVQRALRLGCNPNMVMAWGKYKAAPILMYAIVHKNDGLSRAILEAGGINPNLRGDYPCTPLMTATILGNAPIVELLLANGADPNIVSSNVSIPPLMQAALNGNVTICQHLLNKGAKVNATNDKYGRNCVFFAAQKGHLDVAKLLVKHGADPHMKTNDGHTAAEAARRLGPHRLCRLVGEAVAALTEQKKMLKKDIMPR</sequence>
<evidence type="ECO:0008006" key="7">
    <source>
        <dbReference type="Google" id="ProtNLM"/>
    </source>
</evidence>
<keyword evidence="6" id="KW-1185">Reference proteome</keyword>
<dbReference type="SUPFAM" id="SSF48403">
    <property type="entry name" value="Ankyrin repeat"/>
    <property type="match status" value="1"/>
</dbReference>
<gene>
    <name evidence="5" type="ORF">MNOR_LOCUS28350</name>
</gene>
<name>A0AAV2RU37_MEGNR</name>
<dbReference type="Proteomes" id="UP001497623">
    <property type="component" value="Unassembled WGS sequence"/>
</dbReference>
<organism evidence="5 6">
    <name type="scientific">Meganyctiphanes norvegica</name>
    <name type="common">Northern krill</name>
    <name type="synonym">Thysanopoda norvegica</name>
    <dbReference type="NCBI Taxonomy" id="48144"/>
    <lineage>
        <taxon>Eukaryota</taxon>
        <taxon>Metazoa</taxon>
        <taxon>Ecdysozoa</taxon>
        <taxon>Arthropoda</taxon>
        <taxon>Crustacea</taxon>
        <taxon>Multicrustacea</taxon>
        <taxon>Malacostraca</taxon>
        <taxon>Eumalacostraca</taxon>
        <taxon>Eucarida</taxon>
        <taxon>Euphausiacea</taxon>
        <taxon>Euphausiidae</taxon>
        <taxon>Meganyctiphanes</taxon>
    </lineage>
</organism>
<feature type="non-terminal residue" evidence="5">
    <location>
        <position position="1"/>
    </location>
</feature>
<evidence type="ECO:0000256" key="1">
    <source>
        <dbReference type="ARBA" id="ARBA00022737"/>
    </source>
</evidence>
<dbReference type="Pfam" id="PF12796">
    <property type="entry name" value="Ank_2"/>
    <property type="match status" value="2"/>
</dbReference>
<feature type="coiled-coil region" evidence="4">
    <location>
        <begin position="9"/>
        <end position="74"/>
    </location>
</feature>
<evidence type="ECO:0000313" key="6">
    <source>
        <dbReference type="Proteomes" id="UP001497623"/>
    </source>
</evidence>
<protein>
    <recommendedName>
        <fullName evidence="7">Ankyrin repeat domain-containing protein</fullName>
    </recommendedName>
</protein>
<feature type="repeat" description="ANK" evidence="3">
    <location>
        <begin position="168"/>
        <end position="200"/>
    </location>
</feature>
<accession>A0AAV2RU37</accession>
<dbReference type="SMART" id="SM00248">
    <property type="entry name" value="ANK"/>
    <property type="match status" value="4"/>
</dbReference>
<keyword evidence="4" id="KW-0175">Coiled coil</keyword>
<dbReference type="InterPro" id="IPR036770">
    <property type="entry name" value="Ankyrin_rpt-contain_sf"/>
</dbReference>